<dbReference type="PANTHER" id="PTHR36503">
    <property type="entry name" value="BLR2520 PROTEIN"/>
    <property type="match status" value="1"/>
</dbReference>
<dbReference type="PROSITE" id="PS51819">
    <property type="entry name" value="VOC"/>
    <property type="match status" value="1"/>
</dbReference>
<dbReference type="InterPro" id="IPR029068">
    <property type="entry name" value="Glyas_Bleomycin-R_OHBP_Dase"/>
</dbReference>
<dbReference type="Pfam" id="PF00903">
    <property type="entry name" value="Glyoxalase"/>
    <property type="match status" value="1"/>
</dbReference>
<gene>
    <name evidence="2" type="ORF">FE782_02205</name>
</gene>
<dbReference type="InterPro" id="IPR037523">
    <property type="entry name" value="VOC_core"/>
</dbReference>
<dbReference type="AlphaFoldDB" id="A0A5R9GEH3"/>
<accession>A0A5R9GEH3</accession>
<evidence type="ECO:0000259" key="1">
    <source>
        <dbReference type="PROSITE" id="PS51819"/>
    </source>
</evidence>
<dbReference type="InterPro" id="IPR004360">
    <property type="entry name" value="Glyas_Fos-R_dOase_dom"/>
</dbReference>
<proteinExistence type="predicted"/>
<evidence type="ECO:0000313" key="2">
    <source>
        <dbReference type="EMBL" id="TLS54181.1"/>
    </source>
</evidence>
<sequence>MIKGLYETHLPVSDLQRSIAFYESLGLELAVQSDDVAFLWIEKRSSWLGLWAKDDFRTNREPSTAPSNGRHIAFRVDFDDLRAAVGWLAERGIAVDAFGGVDVREPLMRPHQQNASVYFYDPDGNHLELMCSLPEGAPTEPARLLPLSEGWPELT</sequence>
<keyword evidence="3" id="KW-1185">Reference proteome</keyword>
<organism evidence="2 3">
    <name type="scientific">Paenibacillus antri</name>
    <dbReference type="NCBI Taxonomy" id="2582848"/>
    <lineage>
        <taxon>Bacteria</taxon>
        <taxon>Bacillati</taxon>
        <taxon>Bacillota</taxon>
        <taxon>Bacilli</taxon>
        <taxon>Bacillales</taxon>
        <taxon>Paenibacillaceae</taxon>
        <taxon>Paenibacillus</taxon>
    </lineage>
</organism>
<dbReference type="PANTHER" id="PTHR36503:SF1">
    <property type="entry name" value="BLR2520 PROTEIN"/>
    <property type="match status" value="1"/>
</dbReference>
<dbReference type="EMBL" id="VCIW01000001">
    <property type="protein sequence ID" value="TLS54181.1"/>
    <property type="molecule type" value="Genomic_DNA"/>
</dbReference>
<protein>
    <submittedName>
        <fullName evidence="2">VOC family protein</fullName>
    </submittedName>
</protein>
<comment type="caution">
    <text evidence="2">The sequence shown here is derived from an EMBL/GenBank/DDBJ whole genome shotgun (WGS) entry which is preliminary data.</text>
</comment>
<dbReference type="SUPFAM" id="SSF54593">
    <property type="entry name" value="Glyoxalase/Bleomycin resistance protein/Dihydroxybiphenyl dioxygenase"/>
    <property type="match status" value="1"/>
</dbReference>
<dbReference type="Gene3D" id="3.10.180.10">
    <property type="entry name" value="2,3-Dihydroxybiphenyl 1,2-Dioxygenase, domain 1"/>
    <property type="match status" value="1"/>
</dbReference>
<feature type="domain" description="VOC" evidence="1">
    <location>
        <begin position="4"/>
        <end position="132"/>
    </location>
</feature>
<dbReference type="RefSeq" id="WP_138192039.1">
    <property type="nucleotide sequence ID" value="NZ_VCIW01000001.1"/>
</dbReference>
<dbReference type="Proteomes" id="UP000309676">
    <property type="component" value="Unassembled WGS sequence"/>
</dbReference>
<dbReference type="OrthoDB" id="375220at2"/>
<name>A0A5R9GEH3_9BACL</name>
<evidence type="ECO:0000313" key="3">
    <source>
        <dbReference type="Proteomes" id="UP000309676"/>
    </source>
</evidence>
<reference evidence="2 3" key="1">
    <citation type="submission" date="2019-05" db="EMBL/GenBank/DDBJ databases">
        <authorList>
            <person name="Narsing Rao M.P."/>
            <person name="Li W.J."/>
        </authorList>
    </citation>
    <scope>NUCLEOTIDE SEQUENCE [LARGE SCALE GENOMIC DNA]</scope>
    <source>
        <strain evidence="2 3">SYSU_K30003</strain>
    </source>
</reference>